<gene>
    <name evidence="2" type="ORF">GGX14DRAFT_386115</name>
</gene>
<feature type="region of interest" description="Disordered" evidence="1">
    <location>
        <begin position="193"/>
        <end position="221"/>
    </location>
</feature>
<feature type="compositionally biased region" description="Low complexity" evidence="1">
    <location>
        <begin position="197"/>
        <end position="209"/>
    </location>
</feature>
<dbReference type="EMBL" id="JARJCW010000003">
    <property type="protein sequence ID" value="KAJ7227434.1"/>
    <property type="molecule type" value="Genomic_DNA"/>
</dbReference>
<protein>
    <submittedName>
        <fullName evidence="2">Uncharacterized protein</fullName>
    </submittedName>
</protein>
<organism evidence="2 3">
    <name type="scientific">Mycena pura</name>
    <dbReference type="NCBI Taxonomy" id="153505"/>
    <lineage>
        <taxon>Eukaryota</taxon>
        <taxon>Fungi</taxon>
        <taxon>Dikarya</taxon>
        <taxon>Basidiomycota</taxon>
        <taxon>Agaricomycotina</taxon>
        <taxon>Agaricomycetes</taxon>
        <taxon>Agaricomycetidae</taxon>
        <taxon>Agaricales</taxon>
        <taxon>Marasmiineae</taxon>
        <taxon>Mycenaceae</taxon>
        <taxon>Mycena</taxon>
    </lineage>
</organism>
<evidence type="ECO:0000256" key="1">
    <source>
        <dbReference type="SAM" id="MobiDB-lite"/>
    </source>
</evidence>
<evidence type="ECO:0000313" key="3">
    <source>
        <dbReference type="Proteomes" id="UP001219525"/>
    </source>
</evidence>
<reference evidence="2" key="1">
    <citation type="submission" date="2023-03" db="EMBL/GenBank/DDBJ databases">
        <title>Massive genome expansion in bonnet fungi (Mycena s.s.) driven by repeated elements and novel gene families across ecological guilds.</title>
        <authorList>
            <consortium name="Lawrence Berkeley National Laboratory"/>
            <person name="Harder C.B."/>
            <person name="Miyauchi S."/>
            <person name="Viragh M."/>
            <person name="Kuo A."/>
            <person name="Thoen E."/>
            <person name="Andreopoulos B."/>
            <person name="Lu D."/>
            <person name="Skrede I."/>
            <person name="Drula E."/>
            <person name="Henrissat B."/>
            <person name="Morin E."/>
            <person name="Kohler A."/>
            <person name="Barry K."/>
            <person name="LaButti K."/>
            <person name="Morin E."/>
            <person name="Salamov A."/>
            <person name="Lipzen A."/>
            <person name="Mereny Z."/>
            <person name="Hegedus B."/>
            <person name="Baldrian P."/>
            <person name="Stursova M."/>
            <person name="Weitz H."/>
            <person name="Taylor A."/>
            <person name="Grigoriev I.V."/>
            <person name="Nagy L.G."/>
            <person name="Martin F."/>
            <person name="Kauserud H."/>
        </authorList>
    </citation>
    <scope>NUCLEOTIDE SEQUENCE</scope>
    <source>
        <strain evidence="2">9144</strain>
    </source>
</reference>
<evidence type="ECO:0000313" key="2">
    <source>
        <dbReference type="EMBL" id="KAJ7227434.1"/>
    </source>
</evidence>
<comment type="caution">
    <text evidence="2">The sequence shown here is derived from an EMBL/GenBank/DDBJ whole genome shotgun (WGS) entry which is preliminary data.</text>
</comment>
<dbReference type="Proteomes" id="UP001219525">
    <property type="component" value="Unassembled WGS sequence"/>
</dbReference>
<accession>A0AAD6YRX1</accession>
<proteinExistence type="predicted"/>
<dbReference type="AlphaFoldDB" id="A0AAD6YRX1"/>
<sequence>MACSGLRDLENKVACNPNGFLSTHDLRGIEVGVLAATDITSNHTWPEQWVHIDGSSKAQAKETGLGFDKVLFEGGRWSRDSGEREMVVVEKEVATPSYLCTVLAVLMSGLHIFHTSLLAMQKRLKLRLNLSVINYIYPAHSPGGSSCSVHMAEGWQPFGRFPSILTMTLVRGLLQCRKEHRFIFAEEGGRTHHKWSNSKSAEVSSSPSSARGVGCPRKPYI</sequence>
<keyword evidence="3" id="KW-1185">Reference proteome</keyword>
<name>A0AAD6YRX1_9AGAR</name>